<reference evidence="1 2" key="1">
    <citation type="submission" date="2016-10" db="EMBL/GenBank/DDBJ databases">
        <authorList>
            <person name="de Groot N.N."/>
        </authorList>
    </citation>
    <scope>NUCLEOTIDE SEQUENCE [LARGE SCALE GENOMIC DNA]</scope>
    <source>
        <strain evidence="1 2">47C3B</strain>
    </source>
</reference>
<dbReference type="STRING" id="1391627.SAMN05216464_102147"/>
<gene>
    <name evidence="1" type="ORF">SAMN05216464_102147</name>
</gene>
<sequence length="70" mass="7760">MIGVVIIVIIKPRGATPIQPVAHFISEGSNIMKTITAVTDNTNPKRKQRNAKSANDKEQELFIRFAEKIA</sequence>
<accession>A0A1G6WDL0</accession>
<name>A0A1G6WDL0_9SPHI</name>
<dbReference type="Proteomes" id="UP000199072">
    <property type="component" value="Unassembled WGS sequence"/>
</dbReference>
<organism evidence="1 2">
    <name type="scientific">Mucilaginibacter pineti</name>
    <dbReference type="NCBI Taxonomy" id="1391627"/>
    <lineage>
        <taxon>Bacteria</taxon>
        <taxon>Pseudomonadati</taxon>
        <taxon>Bacteroidota</taxon>
        <taxon>Sphingobacteriia</taxon>
        <taxon>Sphingobacteriales</taxon>
        <taxon>Sphingobacteriaceae</taxon>
        <taxon>Mucilaginibacter</taxon>
    </lineage>
</organism>
<evidence type="ECO:0000313" key="1">
    <source>
        <dbReference type="EMBL" id="SDD64020.1"/>
    </source>
</evidence>
<protein>
    <submittedName>
        <fullName evidence="1">Uncharacterized protein</fullName>
    </submittedName>
</protein>
<keyword evidence="2" id="KW-1185">Reference proteome</keyword>
<evidence type="ECO:0000313" key="2">
    <source>
        <dbReference type="Proteomes" id="UP000199072"/>
    </source>
</evidence>
<proteinExistence type="predicted"/>
<dbReference type="EMBL" id="FNAI01000002">
    <property type="protein sequence ID" value="SDD64020.1"/>
    <property type="molecule type" value="Genomic_DNA"/>
</dbReference>
<dbReference type="AlphaFoldDB" id="A0A1G6WDL0"/>